<evidence type="ECO:0000256" key="4">
    <source>
        <dbReference type="ARBA" id="ARBA00022840"/>
    </source>
</evidence>
<dbReference type="InterPro" id="IPR008271">
    <property type="entry name" value="Ser/Thr_kinase_AS"/>
</dbReference>
<feature type="transmembrane region" description="Helical" evidence="7">
    <location>
        <begin position="408"/>
        <end position="429"/>
    </location>
</feature>
<evidence type="ECO:0000256" key="6">
    <source>
        <dbReference type="PROSITE-ProRule" id="PRU10141"/>
    </source>
</evidence>
<dbReference type="InterPro" id="IPR011009">
    <property type="entry name" value="Kinase-like_dom_sf"/>
</dbReference>
<dbReference type="PANTHER" id="PTHR19879:SF9">
    <property type="entry name" value="TRANSCRIPTION INITIATION FACTOR TFIID SUBUNIT 5"/>
    <property type="match status" value="1"/>
</dbReference>
<feature type="repeat" description="WD" evidence="5">
    <location>
        <begin position="1050"/>
        <end position="1091"/>
    </location>
</feature>
<dbReference type="SUPFAM" id="SSF50978">
    <property type="entry name" value="WD40 repeat-like"/>
    <property type="match status" value="1"/>
</dbReference>
<accession>A0A1P8WGT4</accession>
<sequence>MEAARISDPGERESFLTGACRGQTTLRQRVELLLAARNDARFNPLNQAVNTSCQPDGNPEVTKLANSCMDAEKCVVDIDQQPVIDRYKLVEEIGRGGMGTVFMALQTEPVRRRVAVKVINPGMNTRDVLLRFEAERQTLAIMDHPSIARVFDGGKTDTGLPYFVMELVRGSSILKFCREHELPLEQRLKLFVDICSAIQHAHQKGIIHRDLKPSNILVEQHEASIIPKVIDFGIAKAIGADSENPNVTGFREVLGTPMYMSPEQAEFNALDVDTRSDVYSLGVLLYELVAHQPPFDPERIRKAGFSELFQIIREETPPLPSRSATLRKSHDTAAVSSSSAATSLLPRRVRGDLDCIVMKALEKNRLRRYQSARDLARDVHRFLNHEPIAARPPSTLYRVRKTARRHRAMIGGATIACLALLLGTAAALWQAQQAGQALKLAELRADVIAVTNQRLAGQVRTAERTRAEAEELLYATEVHLAGAALQVGDVVRTHNLLSRQTSPERIGLTESFEWQHLNQRVQQEPLWTRSLLGQIRCARVSPDGRHVAVAARDSLLRILDVNTGQSVCEHPAWAMLNSAAWSHDGHNVACACADGTVRLYSFRKTDHSEQVTESPRYGLQLVRTLQAQTSPTEADYIDDAGEANDALFTLDGRWLIAAGDDTLIRIWDRQKESLVATLDGHGRAVERLALSSNSAFLATASSDGTLRLWDIAGHFSRGDPITLSGRVVSLAVSDDGTLVAAGDINGELVILESTTGDVSRVEILDGIESLAFAPSPDRIIVGDRAGIIRSWRLTDQPGDRISEQQDDPWLAHESRVQALAVHPQTGHVISASRDGKVSSWPRIQADTYRQVDSVSVLGFAHDGDLLLGNHQLLRLSSDRFGIRTREPVSTAGWKLMAISQNSDRTVLASDSEVVVQDLRTNKRITQWKCTKDIYRVAISPDGRLVATVDYGGTSVRIRSAIDGRPVREFPVKACRCLAFSPDSQTLAFGFLDNLLLYSLDLDTAPIVFSGHSSTLRCVSFSPNGSTIATGSNDRHIRIWDAASGKGLMELPGHSDYVTSISYSRDGTRIVSAGESCRIRIWHATSMQPLLDLVVPQEVPAVYAELSPDNNRLAVLDKNDTVSIFEAIDSKQQCTRPADTSAMLDFQTGESVEFDALGDLTSGMHRSLSRGISPDGRLVVGHSFHFKGFSPFVWSETDGIRRLGPPYPDGLNGECTCVSADHSVFGGAGGVVGERGYSARLWYPDGSTRRVAEGPGMVVAISADNKIVAGYAGPKGEQKPFVERGGELRWLPLPSAENNGVTASMTPDGRFILGTTFEVAADSDGEALSAWRNAQPVLWSNGELQEMPGFGPQWNWKAVDISDDGTTIIGSCWAPGDRIHHPGARMFVWRDGALEILEPPPGFLELRPQAISGDGNTIVGRLGQALYRKNSHACSWTSHSGFMDLNAVCLTNSEVAGWTLVDALDVSADGRQVTGYGLNSDGHLEAWRLQFGQ</sequence>
<organism evidence="9 10">
    <name type="scientific">Fuerstiella marisgermanici</name>
    <dbReference type="NCBI Taxonomy" id="1891926"/>
    <lineage>
        <taxon>Bacteria</taxon>
        <taxon>Pseudomonadati</taxon>
        <taxon>Planctomycetota</taxon>
        <taxon>Planctomycetia</taxon>
        <taxon>Planctomycetales</taxon>
        <taxon>Planctomycetaceae</taxon>
        <taxon>Fuerstiella</taxon>
    </lineage>
</organism>
<dbReference type="EMBL" id="CP017641">
    <property type="protein sequence ID" value="APZ93264.1"/>
    <property type="molecule type" value="Genomic_DNA"/>
</dbReference>
<evidence type="ECO:0000259" key="8">
    <source>
        <dbReference type="PROSITE" id="PS50011"/>
    </source>
</evidence>
<keyword evidence="1 5" id="KW-0853">WD repeat</keyword>
<dbReference type="PROSITE" id="PS00678">
    <property type="entry name" value="WD_REPEATS_1"/>
    <property type="match status" value="2"/>
</dbReference>
<evidence type="ECO:0000256" key="3">
    <source>
        <dbReference type="ARBA" id="ARBA00022741"/>
    </source>
</evidence>
<dbReference type="Proteomes" id="UP000187735">
    <property type="component" value="Chromosome"/>
</dbReference>
<dbReference type="PROSITE" id="PS00108">
    <property type="entry name" value="PROTEIN_KINASE_ST"/>
    <property type="match status" value="1"/>
</dbReference>
<gene>
    <name evidence="9" type="primary">pknB_12</name>
    <name evidence="9" type="ORF">Fuma_02881</name>
</gene>
<keyword evidence="7" id="KW-0812">Transmembrane</keyword>
<dbReference type="PANTHER" id="PTHR19879">
    <property type="entry name" value="TRANSCRIPTION INITIATION FACTOR TFIID"/>
    <property type="match status" value="1"/>
</dbReference>
<keyword evidence="7" id="KW-1133">Transmembrane helix</keyword>
<evidence type="ECO:0000256" key="7">
    <source>
        <dbReference type="SAM" id="Phobius"/>
    </source>
</evidence>
<dbReference type="EC" id="2.7.11.1" evidence="9"/>
<dbReference type="PRINTS" id="PR00320">
    <property type="entry name" value="GPROTEINBRPT"/>
</dbReference>
<dbReference type="PROSITE" id="PS50011">
    <property type="entry name" value="PROTEIN_KINASE_DOM"/>
    <property type="match status" value="1"/>
</dbReference>
<evidence type="ECO:0000313" key="10">
    <source>
        <dbReference type="Proteomes" id="UP000187735"/>
    </source>
</evidence>
<dbReference type="InterPro" id="IPR001680">
    <property type="entry name" value="WD40_rpt"/>
</dbReference>
<dbReference type="PROSITE" id="PS50294">
    <property type="entry name" value="WD_REPEATS_REGION"/>
    <property type="match status" value="3"/>
</dbReference>
<feature type="repeat" description="WD" evidence="5">
    <location>
        <begin position="678"/>
        <end position="711"/>
    </location>
</feature>
<dbReference type="STRING" id="1891926.Fuma_02881"/>
<protein>
    <submittedName>
        <fullName evidence="9">Serine/threonine-protein kinase PknB</fullName>
        <ecNumber evidence="9">2.7.11.1</ecNumber>
    </submittedName>
</protein>
<dbReference type="PROSITE" id="PS00107">
    <property type="entry name" value="PROTEIN_KINASE_ATP"/>
    <property type="match status" value="1"/>
</dbReference>
<keyword evidence="10" id="KW-1185">Reference proteome</keyword>
<evidence type="ECO:0000256" key="2">
    <source>
        <dbReference type="ARBA" id="ARBA00022737"/>
    </source>
</evidence>
<dbReference type="InterPro" id="IPR036322">
    <property type="entry name" value="WD40_repeat_dom_sf"/>
</dbReference>
<feature type="repeat" description="WD" evidence="5">
    <location>
        <begin position="648"/>
        <end position="677"/>
    </location>
</feature>
<feature type="domain" description="Protein kinase" evidence="8">
    <location>
        <begin position="87"/>
        <end position="383"/>
    </location>
</feature>
<dbReference type="InterPro" id="IPR011047">
    <property type="entry name" value="Quinoprotein_ADH-like_sf"/>
</dbReference>
<dbReference type="PROSITE" id="PS50082">
    <property type="entry name" value="WD_REPEATS_2"/>
    <property type="match status" value="5"/>
</dbReference>
<dbReference type="GO" id="GO:0004674">
    <property type="term" value="F:protein serine/threonine kinase activity"/>
    <property type="evidence" value="ECO:0007669"/>
    <property type="project" value="UniProtKB-EC"/>
</dbReference>
<dbReference type="Gene3D" id="3.30.200.20">
    <property type="entry name" value="Phosphorylase Kinase, domain 1"/>
    <property type="match status" value="1"/>
</dbReference>
<feature type="binding site" evidence="6">
    <location>
        <position position="117"/>
    </location>
    <ligand>
        <name>ATP</name>
        <dbReference type="ChEBI" id="CHEBI:30616"/>
    </ligand>
</feature>
<keyword evidence="9" id="KW-0808">Transferase</keyword>
<dbReference type="Pfam" id="PF00400">
    <property type="entry name" value="WD40"/>
    <property type="match status" value="6"/>
</dbReference>
<dbReference type="Gene3D" id="2.130.10.10">
    <property type="entry name" value="YVTN repeat-like/Quinoprotein amine dehydrogenase"/>
    <property type="match status" value="4"/>
</dbReference>
<reference evidence="9 10" key="1">
    <citation type="journal article" date="2016" name="Front. Microbiol.">
        <title>Fuerstia marisgermanicae gen. nov., sp. nov., an Unusual Member of the Phylum Planctomycetes from the German Wadden Sea.</title>
        <authorList>
            <person name="Kohn T."/>
            <person name="Heuer A."/>
            <person name="Jogler M."/>
            <person name="Vollmers J."/>
            <person name="Boedeker C."/>
            <person name="Bunk B."/>
            <person name="Rast P."/>
            <person name="Borchert D."/>
            <person name="Glockner I."/>
            <person name="Freese H.M."/>
            <person name="Klenk H.P."/>
            <person name="Overmann J."/>
            <person name="Kaster A.K."/>
            <person name="Rohde M."/>
            <person name="Wiegand S."/>
            <person name="Jogler C."/>
        </authorList>
    </citation>
    <scope>NUCLEOTIDE SEQUENCE [LARGE SCALE GENOMIC DNA]</scope>
    <source>
        <strain evidence="9 10">NH11</strain>
    </source>
</reference>
<evidence type="ECO:0000256" key="1">
    <source>
        <dbReference type="ARBA" id="ARBA00022574"/>
    </source>
</evidence>
<dbReference type="CDD" id="cd00200">
    <property type="entry name" value="WD40"/>
    <property type="match status" value="2"/>
</dbReference>
<dbReference type="InterPro" id="IPR020472">
    <property type="entry name" value="WD40_PAC1"/>
</dbReference>
<proteinExistence type="predicted"/>
<keyword evidence="9" id="KW-0418">Kinase</keyword>
<keyword evidence="7" id="KW-0472">Membrane</keyword>
<keyword evidence="4 6" id="KW-0067">ATP-binding</keyword>
<dbReference type="CDD" id="cd14014">
    <property type="entry name" value="STKc_PknB_like"/>
    <property type="match status" value="1"/>
</dbReference>
<evidence type="ECO:0000313" key="9">
    <source>
        <dbReference type="EMBL" id="APZ93264.1"/>
    </source>
</evidence>
<dbReference type="SMART" id="SM00220">
    <property type="entry name" value="S_TKc"/>
    <property type="match status" value="1"/>
</dbReference>
<keyword evidence="2" id="KW-0677">Repeat</keyword>
<dbReference type="InterPro" id="IPR015943">
    <property type="entry name" value="WD40/YVTN_repeat-like_dom_sf"/>
</dbReference>
<dbReference type="SUPFAM" id="SSF50998">
    <property type="entry name" value="Quinoprotein alcohol dehydrogenase-like"/>
    <property type="match status" value="1"/>
</dbReference>
<keyword evidence="3 6" id="KW-0547">Nucleotide-binding</keyword>
<name>A0A1P8WGT4_9PLAN</name>
<evidence type="ECO:0000256" key="5">
    <source>
        <dbReference type="PROSITE-ProRule" id="PRU00221"/>
    </source>
</evidence>
<dbReference type="SUPFAM" id="SSF56112">
    <property type="entry name" value="Protein kinase-like (PK-like)"/>
    <property type="match status" value="1"/>
</dbReference>
<feature type="repeat" description="WD" evidence="5">
    <location>
        <begin position="1008"/>
        <end position="1049"/>
    </location>
</feature>
<dbReference type="GO" id="GO:0005524">
    <property type="term" value="F:ATP binding"/>
    <property type="evidence" value="ECO:0007669"/>
    <property type="project" value="UniProtKB-UniRule"/>
</dbReference>
<dbReference type="InterPro" id="IPR019775">
    <property type="entry name" value="WD40_repeat_CS"/>
</dbReference>
<dbReference type="Pfam" id="PF00069">
    <property type="entry name" value="Pkinase"/>
    <property type="match status" value="1"/>
</dbReference>
<dbReference type="Gene3D" id="1.10.510.10">
    <property type="entry name" value="Transferase(Phosphotransferase) domain 1"/>
    <property type="match status" value="1"/>
</dbReference>
<dbReference type="InterPro" id="IPR000719">
    <property type="entry name" value="Prot_kinase_dom"/>
</dbReference>
<feature type="repeat" description="WD" evidence="5">
    <location>
        <begin position="809"/>
        <end position="840"/>
    </location>
</feature>
<dbReference type="SMART" id="SM00320">
    <property type="entry name" value="WD40"/>
    <property type="match status" value="12"/>
</dbReference>
<dbReference type="KEGG" id="fmr:Fuma_02881"/>
<dbReference type="InterPro" id="IPR017441">
    <property type="entry name" value="Protein_kinase_ATP_BS"/>
</dbReference>